<dbReference type="AlphaFoldDB" id="A0ABC9N6U2"/>
<reference evidence="2" key="2">
    <citation type="submission" date="2013-11" db="EMBL/GenBank/DDBJ databases">
        <title>Draft genome sequence of Bacteroides uniformis (ATCC 8492).</title>
        <authorList>
            <person name="Sudarsanam P."/>
            <person name="Ley R."/>
            <person name="Guruge J."/>
            <person name="Turnbaugh P.J."/>
            <person name="Mahowald M."/>
            <person name="Liep D."/>
            <person name="Gordon J."/>
        </authorList>
    </citation>
    <scope>NUCLEOTIDE SEQUENCE</scope>
    <source>
        <strain evidence="2">ATCC 8492</strain>
    </source>
</reference>
<protein>
    <submittedName>
        <fullName evidence="2">Uncharacterized protein</fullName>
    </submittedName>
</protein>
<evidence type="ECO:0000313" key="2">
    <source>
        <dbReference type="EMBL" id="EDO52422.1"/>
    </source>
</evidence>
<gene>
    <name evidence="2" type="ORF">BACUNI_04037</name>
</gene>
<keyword evidence="1" id="KW-1133">Transmembrane helix</keyword>
<proteinExistence type="predicted"/>
<name>A0ABC9N6U2_BACUC</name>
<keyword evidence="3" id="KW-1185">Reference proteome</keyword>
<dbReference type="EMBL" id="AAYH02000048">
    <property type="protein sequence ID" value="EDO52422.1"/>
    <property type="molecule type" value="Genomic_DNA"/>
</dbReference>
<comment type="caution">
    <text evidence="2">The sequence shown here is derived from an EMBL/GenBank/DDBJ whole genome shotgun (WGS) entry which is preliminary data.</text>
</comment>
<accession>A0ABC9N6U2</accession>
<dbReference type="Proteomes" id="UP000004110">
    <property type="component" value="Unassembled WGS sequence"/>
</dbReference>
<evidence type="ECO:0000313" key="3">
    <source>
        <dbReference type="Proteomes" id="UP000004110"/>
    </source>
</evidence>
<keyword evidence="1" id="KW-0472">Membrane</keyword>
<keyword evidence="1" id="KW-0812">Transmembrane</keyword>
<evidence type="ECO:0000256" key="1">
    <source>
        <dbReference type="SAM" id="Phobius"/>
    </source>
</evidence>
<feature type="transmembrane region" description="Helical" evidence="1">
    <location>
        <begin position="36"/>
        <end position="53"/>
    </location>
</feature>
<organism evidence="2 3">
    <name type="scientific">Bacteroides uniformis (strain ATCC 8492 / DSM 6597 / CCUG 4942 / CIP 103695 / JCM 5828 / KCTC 5204 / NCTC 13054 / VPI 0061)</name>
    <dbReference type="NCBI Taxonomy" id="411479"/>
    <lineage>
        <taxon>Bacteria</taxon>
        <taxon>Pseudomonadati</taxon>
        <taxon>Bacteroidota</taxon>
        <taxon>Bacteroidia</taxon>
        <taxon>Bacteroidales</taxon>
        <taxon>Bacteroidaceae</taxon>
        <taxon>Bacteroides</taxon>
    </lineage>
</organism>
<sequence length="64" mass="7231">MVSITVFSLLSFALATWVSFWTWAPQLQSSNKLAPANINLILFILLYLNNGFCKTTKTFGLSMR</sequence>
<reference evidence="2" key="1">
    <citation type="submission" date="2007-06" db="EMBL/GenBank/DDBJ databases">
        <authorList>
            <person name="Fulton L."/>
            <person name="Clifton S."/>
            <person name="Fulton B."/>
            <person name="Xu J."/>
            <person name="Minx P."/>
            <person name="Pepin K.H."/>
            <person name="Johnson M."/>
            <person name="Thiruvilangam P."/>
            <person name="Bhonagiri V."/>
            <person name="Nash W.E."/>
            <person name="Mardis E.R."/>
            <person name="Wilson R.K."/>
        </authorList>
    </citation>
    <scope>NUCLEOTIDE SEQUENCE [LARGE SCALE GENOMIC DNA]</scope>
    <source>
        <strain evidence="2">ATCC 8492</strain>
    </source>
</reference>